<evidence type="ECO:0000256" key="1">
    <source>
        <dbReference type="ARBA" id="ARBA00006068"/>
    </source>
</evidence>
<evidence type="ECO:0000313" key="5">
    <source>
        <dbReference type="Proteomes" id="UP000186040"/>
    </source>
</evidence>
<proteinExistence type="inferred from homology"/>
<feature type="compositionally biased region" description="Pro residues" evidence="2">
    <location>
        <begin position="333"/>
        <end position="342"/>
    </location>
</feature>
<feature type="region of interest" description="Disordered" evidence="2">
    <location>
        <begin position="328"/>
        <end position="353"/>
    </location>
</feature>
<dbReference type="InterPro" id="IPR004474">
    <property type="entry name" value="LytR_CpsA_psr"/>
</dbReference>
<dbReference type="NCBIfam" id="TIGR00350">
    <property type="entry name" value="lytR_cpsA_psr"/>
    <property type="match status" value="1"/>
</dbReference>
<evidence type="ECO:0000313" key="4">
    <source>
        <dbReference type="EMBL" id="OLR89914.1"/>
    </source>
</evidence>
<dbReference type="PANTHER" id="PTHR33392:SF6">
    <property type="entry name" value="POLYISOPRENYL-TEICHOIC ACID--PEPTIDOGLYCAN TEICHOIC ACID TRANSFERASE TAGU"/>
    <property type="match status" value="1"/>
</dbReference>
<dbReference type="Pfam" id="PF03816">
    <property type="entry name" value="LytR_cpsA_psr"/>
    <property type="match status" value="1"/>
</dbReference>
<reference evidence="4 5" key="1">
    <citation type="submission" date="2016-10" db="EMBL/GenBank/DDBJ databases">
        <title>The Draft Genome Sequence of Actinokineospora bangkokensis 44EHWT reveals the biosynthetic pathway of antifungal compounds Thailandins with unusual extender unit butylmalonyl-CoA.</title>
        <authorList>
            <person name="Greule A."/>
            <person name="Intra B."/>
            <person name="Flemming S."/>
            <person name="Rommel M.G."/>
            <person name="Panbangred W."/>
            <person name="Bechthold A."/>
        </authorList>
    </citation>
    <scope>NUCLEOTIDE SEQUENCE [LARGE SCALE GENOMIC DNA]</scope>
    <source>
        <strain evidence="4 5">44EHW</strain>
    </source>
</reference>
<organism evidence="4 5">
    <name type="scientific">Actinokineospora bangkokensis</name>
    <dbReference type="NCBI Taxonomy" id="1193682"/>
    <lineage>
        <taxon>Bacteria</taxon>
        <taxon>Bacillati</taxon>
        <taxon>Actinomycetota</taxon>
        <taxon>Actinomycetes</taxon>
        <taxon>Pseudonocardiales</taxon>
        <taxon>Pseudonocardiaceae</taxon>
        <taxon>Actinokineospora</taxon>
    </lineage>
</organism>
<gene>
    <name evidence="4" type="ORF">BJP25_02635</name>
</gene>
<evidence type="ECO:0000259" key="3">
    <source>
        <dbReference type="Pfam" id="PF03816"/>
    </source>
</evidence>
<dbReference type="Proteomes" id="UP000186040">
    <property type="component" value="Unassembled WGS sequence"/>
</dbReference>
<accession>A0A1Q9LD27</accession>
<dbReference type="OrthoDB" id="9782542at2"/>
<evidence type="ECO:0000256" key="2">
    <source>
        <dbReference type="SAM" id="MobiDB-lite"/>
    </source>
</evidence>
<dbReference type="EMBL" id="MKQR01000028">
    <property type="protein sequence ID" value="OLR89914.1"/>
    <property type="molecule type" value="Genomic_DNA"/>
</dbReference>
<sequence length="353" mass="36898">MTDHEHLIREAVAAEAARSADPESVRAFLRAAARPKPTWPRLVVITAAAAAVVLAAVLLPLAFRDTATAPVNQIATQPAPTPAPQTVLLAGLDDNGTADTIVLGRVHTDGTVRAVSIPRDTTADVPALTGDVRISTTYLSARDAAKQSGADDVTAQSAGRQALATAVEQLTGVRPDHTATLTTASLPPLVEALGGVDVCVAKATRDPVTGATFRQGPQTLDGTAALAYLRQRHGLPAADLSRIDRAQLFLRNLAQELILQGFTTDPQKRAQLVSLAQRAITTDPGWDLLTLAATLTSQSPVDTRTLPWVTYARSLVVDPAQAKAFTAQQLTPQPSPTTPSAPLPASGDPLCVD</sequence>
<dbReference type="PANTHER" id="PTHR33392">
    <property type="entry name" value="POLYISOPRENYL-TEICHOIC ACID--PEPTIDOGLYCAN TEICHOIC ACID TRANSFERASE TAGU"/>
    <property type="match status" value="1"/>
</dbReference>
<keyword evidence="5" id="KW-1185">Reference proteome</keyword>
<name>A0A1Q9LD27_9PSEU</name>
<dbReference type="Gene3D" id="3.40.630.190">
    <property type="entry name" value="LCP protein"/>
    <property type="match status" value="1"/>
</dbReference>
<comment type="caution">
    <text evidence="4">The sequence shown here is derived from an EMBL/GenBank/DDBJ whole genome shotgun (WGS) entry which is preliminary data.</text>
</comment>
<protein>
    <recommendedName>
        <fullName evidence="3">Cell envelope-related transcriptional attenuator domain-containing protein</fullName>
    </recommendedName>
</protein>
<dbReference type="AlphaFoldDB" id="A0A1Q9LD27"/>
<dbReference type="RefSeq" id="WP_075978121.1">
    <property type="nucleotide sequence ID" value="NZ_MKQR01000028.1"/>
</dbReference>
<dbReference type="InterPro" id="IPR050922">
    <property type="entry name" value="LytR/CpsA/Psr_CW_biosynth"/>
</dbReference>
<feature type="domain" description="Cell envelope-related transcriptional attenuator" evidence="3">
    <location>
        <begin position="98"/>
        <end position="257"/>
    </location>
</feature>
<dbReference type="STRING" id="1193682.BJP25_02635"/>
<comment type="similarity">
    <text evidence="1">Belongs to the LytR/CpsA/Psr (LCP) family.</text>
</comment>